<accession>A0A3M8DRY9</accession>
<protein>
    <submittedName>
        <fullName evidence="2">Extradiol dioxygenase</fullName>
    </submittedName>
</protein>
<dbReference type="Proteomes" id="UP000271031">
    <property type="component" value="Unassembled WGS sequence"/>
</dbReference>
<dbReference type="OrthoDB" id="9798430at2"/>
<keyword evidence="3" id="KW-1185">Reference proteome</keyword>
<dbReference type="SUPFAM" id="SSF54593">
    <property type="entry name" value="Glyoxalase/Bleomycin resistance protein/Dihydroxybiphenyl dioxygenase"/>
    <property type="match status" value="1"/>
</dbReference>
<keyword evidence="2" id="KW-0560">Oxidoreductase</keyword>
<feature type="domain" description="Glyoxalase/fosfomycin resistance/dioxygenase" evidence="1">
    <location>
        <begin position="6"/>
        <end position="125"/>
    </location>
</feature>
<proteinExistence type="predicted"/>
<sequence length="136" mass="15198">MPKEIWINLPVKDVPRSKRFFSEIGFALNPRFADSDDKASLLIGDKHVVVMLFPEDTFKAFTGNDIPDTANTTQVLLSIDAQSKEEVDDLIDKVVSAGGTVYAKPHDQGWMYGAGFCDLDGHRWNVLYMDMSQMPG</sequence>
<dbReference type="InterPro" id="IPR029068">
    <property type="entry name" value="Glyas_Bleomycin-R_OHBP_Dase"/>
</dbReference>
<evidence type="ECO:0000313" key="3">
    <source>
        <dbReference type="Proteomes" id="UP000271031"/>
    </source>
</evidence>
<dbReference type="PANTHER" id="PTHR36503:SF2">
    <property type="entry name" value="BLR2408 PROTEIN"/>
    <property type="match status" value="1"/>
</dbReference>
<evidence type="ECO:0000313" key="2">
    <source>
        <dbReference type="EMBL" id="RNB89737.1"/>
    </source>
</evidence>
<dbReference type="Pfam" id="PF00903">
    <property type="entry name" value="Glyoxalase"/>
    <property type="match status" value="1"/>
</dbReference>
<dbReference type="AlphaFoldDB" id="A0A3M8DRY9"/>
<dbReference type="RefSeq" id="WP_122917991.1">
    <property type="nucleotide sequence ID" value="NZ_RHHQ01000008.1"/>
</dbReference>
<keyword evidence="2" id="KW-0223">Dioxygenase</keyword>
<comment type="caution">
    <text evidence="2">The sequence shown here is derived from an EMBL/GenBank/DDBJ whole genome shotgun (WGS) entry which is preliminary data.</text>
</comment>
<dbReference type="PANTHER" id="PTHR36503">
    <property type="entry name" value="BLR2520 PROTEIN"/>
    <property type="match status" value="1"/>
</dbReference>
<dbReference type="InterPro" id="IPR004360">
    <property type="entry name" value="Glyas_Fos-R_dOase_dom"/>
</dbReference>
<evidence type="ECO:0000259" key="1">
    <source>
        <dbReference type="Pfam" id="PF00903"/>
    </source>
</evidence>
<organism evidence="2 3">
    <name type="scientific">Brevibacillus fluminis</name>
    <dbReference type="NCBI Taxonomy" id="511487"/>
    <lineage>
        <taxon>Bacteria</taxon>
        <taxon>Bacillati</taxon>
        <taxon>Bacillota</taxon>
        <taxon>Bacilli</taxon>
        <taxon>Bacillales</taxon>
        <taxon>Paenibacillaceae</taxon>
        <taxon>Brevibacillus</taxon>
    </lineage>
</organism>
<name>A0A3M8DRY9_9BACL</name>
<dbReference type="Gene3D" id="3.10.180.10">
    <property type="entry name" value="2,3-Dihydroxybiphenyl 1,2-Dioxygenase, domain 1"/>
    <property type="match status" value="1"/>
</dbReference>
<dbReference type="EMBL" id="RHHQ01000008">
    <property type="protein sequence ID" value="RNB89737.1"/>
    <property type="molecule type" value="Genomic_DNA"/>
</dbReference>
<reference evidence="2 3" key="1">
    <citation type="submission" date="2018-10" db="EMBL/GenBank/DDBJ databases">
        <title>Phylogenomics of Brevibacillus.</title>
        <authorList>
            <person name="Dunlap C."/>
        </authorList>
    </citation>
    <scope>NUCLEOTIDE SEQUENCE [LARGE SCALE GENOMIC DNA]</scope>
    <source>
        <strain evidence="2 3">JCM 15716</strain>
    </source>
</reference>
<dbReference type="GO" id="GO:0051213">
    <property type="term" value="F:dioxygenase activity"/>
    <property type="evidence" value="ECO:0007669"/>
    <property type="project" value="UniProtKB-KW"/>
</dbReference>
<gene>
    <name evidence="2" type="ORF">EDM56_11215</name>
</gene>